<evidence type="ECO:0000313" key="2">
    <source>
        <dbReference type="Proteomes" id="UP000541810"/>
    </source>
</evidence>
<name>A0A7X0HBP9_9BACT</name>
<dbReference type="AlphaFoldDB" id="A0A7X0HBP9"/>
<gene>
    <name evidence="1" type="ORF">HNQ40_003246</name>
</gene>
<dbReference type="InterPro" id="IPR036465">
    <property type="entry name" value="vWFA_dom_sf"/>
</dbReference>
<protein>
    <submittedName>
        <fullName evidence="1">Uncharacterized protein with von Willebrand factor type A (VWA) domain</fullName>
    </submittedName>
</protein>
<evidence type="ECO:0000313" key="1">
    <source>
        <dbReference type="EMBL" id="MBB6431440.1"/>
    </source>
</evidence>
<dbReference type="Gene3D" id="3.40.50.410">
    <property type="entry name" value="von Willebrand factor, type A domain"/>
    <property type="match status" value="1"/>
</dbReference>
<dbReference type="EMBL" id="JACHGY010000001">
    <property type="protein sequence ID" value="MBB6431440.1"/>
    <property type="molecule type" value="Genomic_DNA"/>
</dbReference>
<sequence>MKFSYSEFDGQGFLSPDQLFAQPNVMNFILQYGEQALDAMQHLEDPDEQEYIQAMIDAGLLEEYEDEDGNTRLRLTPRMLKGFQHQSLMEIFSELKKGSREGHQTRHQGRTTERADGTKAYEFGDPISELELGQTLRNAIARQTAERAKAGQSSGGASVPIQINHGDFELHMTEGSADCATVMLIDLSGSMMRYGRFIQAKRIALGMQELIRARFPQDTLEYVGFYSLADRLQERDIPLVMPKPVSIRDYEVRIRVPLDQARANTEKIPQHFTNLQLGLRTARHMLARSGAANKQIFVITDGQPTAHVATPGENSPEGGVDGEMLYLLYPPTEQTSNITLQEALKCQQMGIRIATFALIEDYWGMDWVGFVDQLTRLTRGLAYYCTSENLSSTVIESYLTGKKTKSFIH</sequence>
<proteinExistence type="predicted"/>
<dbReference type="CDD" id="cd00198">
    <property type="entry name" value="vWFA"/>
    <property type="match status" value="1"/>
</dbReference>
<dbReference type="Proteomes" id="UP000541810">
    <property type="component" value="Unassembled WGS sequence"/>
</dbReference>
<keyword evidence="2" id="KW-1185">Reference proteome</keyword>
<dbReference type="RefSeq" id="WP_184678906.1">
    <property type="nucleotide sequence ID" value="NZ_JACHGY010000001.1"/>
</dbReference>
<dbReference type="SUPFAM" id="SSF53300">
    <property type="entry name" value="vWA-like"/>
    <property type="match status" value="1"/>
</dbReference>
<organism evidence="1 2">
    <name type="scientific">Algisphaera agarilytica</name>
    <dbReference type="NCBI Taxonomy" id="1385975"/>
    <lineage>
        <taxon>Bacteria</taxon>
        <taxon>Pseudomonadati</taxon>
        <taxon>Planctomycetota</taxon>
        <taxon>Phycisphaerae</taxon>
        <taxon>Phycisphaerales</taxon>
        <taxon>Phycisphaeraceae</taxon>
        <taxon>Algisphaera</taxon>
    </lineage>
</organism>
<accession>A0A7X0HBP9</accession>
<reference evidence="1 2" key="1">
    <citation type="submission" date="2020-08" db="EMBL/GenBank/DDBJ databases">
        <title>Genomic Encyclopedia of Type Strains, Phase IV (KMG-IV): sequencing the most valuable type-strain genomes for metagenomic binning, comparative biology and taxonomic classification.</title>
        <authorList>
            <person name="Goeker M."/>
        </authorList>
    </citation>
    <scope>NUCLEOTIDE SEQUENCE [LARGE SCALE GENOMIC DNA]</scope>
    <source>
        <strain evidence="1 2">DSM 103725</strain>
    </source>
</reference>
<comment type="caution">
    <text evidence="1">The sequence shown here is derived from an EMBL/GenBank/DDBJ whole genome shotgun (WGS) entry which is preliminary data.</text>
</comment>